<feature type="transmembrane region" description="Helical" evidence="1">
    <location>
        <begin position="200"/>
        <end position="220"/>
    </location>
</feature>
<feature type="transmembrane region" description="Helical" evidence="1">
    <location>
        <begin position="240"/>
        <end position="265"/>
    </location>
</feature>
<feature type="transmembrane region" description="Helical" evidence="1">
    <location>
        <begin position="172"/>
        <end position="193"/>
    </location>
</feature>
<keyword evidence="3" id="KW-1185">Reference proteome</keyword>
<organism evidence="2 3">
    <name type="scientific">Drosophila rubida</name>
    <dbReference type="NCBI Taxonomy" id="30044"/>
    <lineage>
        <taxon>Eukaryota</taxon>
        <taxon>Metazoa</taxon>
        <taxon>Ecdysozoa</taxon>
        <taxon>Arthropoda</taxon>
        <taxon>Hexapoda</taxon>
        <taxon>Insecta</taxon>
        <taxon>Pterygota</taxon>
        <taxon>Neoptera</taxon>
        <taxon>Endopterygota</taxon>
        <taxon>Diptera</taxon>
        <taxon>Brachycera</taxon>
        <taxon>Muscomorpha</taxon>
        <taxon>Ephydroidea</taxon>
        <taxon>Drosophilidae</taxon>
        <taxon>Drosophila</taxon>
    </lineage>
</organism>
<feature type="transmembrane region" description="Helical" evidence="1">
    <location>
        <begin position="137"/>
        <end position="160"/>
    </location>
</feature>
<dbReference type="InterPro" id="IPR049352">
    <property type="entry name" value="Rost"/>
</dbReference>
<gene>
    <name evidence="2" type="ORF">KR093_008100</name>
</gene>
<name>A0AAD4K5T2_9MUSC</name>
<reference evidence="2" key="1">
    <citation type="journal article" date="2021" name="Mol. Ecol. Resour.">
        <title>Phylogenomic analyses of the genus Drosophila reveals genomic signals of climate adaptation.</title>
        <authorList>
            <person name="Li F."/>
            <person name="Rane R.V."/>
            <person name="Luria V."/>
            <person name="Xiong Z."/>
            <person name="Chen J."/>
            <person name="Li Z."/>
            <person name="Catullo R.A."/>
            <person name="Griffin P.C."/>
            <person name="Schiffer M."/>
            <person name="Pearce S."/>
            <person name="Lee S.F."/>
            <person name="McElroy K."/>
            <person name="Stocker A."/>
            <person name="Shirriffs J."/>
            <person name="Cockerell F."/>
            <person name="Coppin C."/>
            <person name="Sgro C.M."/>
            <person name="Karger A."/>
            <person name="Cain J.W."/>
            <person name="Weber J.A."/>
            <person name="Santpere G."/>
            <person name="Kirschner M.W."/>
            <person name="Hoffmann A.A."/>
            <person name="Oakeshott J.G."/>
            <person name="Zhang G."/>
        </authorList>
    </citation>
    <scope>NUCLEOTIDE SEQUENCE</scope>
    <source>
        <strain evidence="2">BGI-SZ-2011g</strain>
    </source>
</reference>
<sequence length="298" mass="34483">MRDTSSQCCCQPMLDEFQRSKFSLHHDEPGEFCRSQWQRGDRSIIWLIYRWIFAAFFAGGVLGSLIQHFNEGTWFIYLTDWGFVLCFYACTYGAVVATIYFIRPSYFGKQFVYLKMQRAVNKYSPHIAESGSWALKIYWASHFTTTVLALMITLVFWAALYPSMSDGPVGLYNLWAHAFNSICMVIDCFMVAFPTQLMHFIYPLVVGLIYGLFSLIYFWAGGTDYAGNRFIYFILDWEDPGLAIGSVCGCIVLALLFCVMVFWIYRFRLWIYQRCVKPPATEIMQTRAADSSQKVQPV</sequence>
<proteinExistence type="predicted"/>
<protein>
    <recommendedName>
        <fullName evidence="4">Protein rolling stone</fullName>
    </recommendedName>
</protein>
<keyword evidence="1" id="KW-1133">Transmembrane helix</keyword>
<feature type="transmembrane region" description="Helical" evidence="1">
    <location>
        <begin position="81"/>
        <end position="102"/>
    </location>
</feature>
<dbReference type="EMBL" id="JAJJHW010001127">
    <property type="protein sequence ID" value="KAH8377953.1"/>
    <property type="molecule type" value="Genomic_DNA"/>
</dbReference>
<keyword evidence="1" id="KW-0472">Membrane</keyword>
<dbReference type="PANTHER" id="PTHR12242">
    <property type="entry name" value="OS02G0130600 PROTEIN-RELATED"/>
    <property type="match status" value="1"/>
</dbReference>
<dbReference type="PANTHER" id="PTHR12242:SF46">
    <property type="entry name" value="IP08657P-RELATED"/>
    <property type="match status" value="1"/>
</dbReference>
<feature type="transmembrane region" description="Helical" evidence="1">
    <location>
        <begin position="44"/>
        <end position="69"/>
    </location>
</feature>
<dbReference type="GO" id="GO:0016020">
    <property type="term" value="C:membrane"/>
    <property type="evidence" value="ECO:0007669"/>
    <property type="project" value="TreeGrafter"/>
</dbReference>
<keyword evidence="1" id="KW-0812">Transmembrane</keyword>
<dbReference type="Pfam" id="PF21534">
    <property type="entry name" value="Rost"/>
    <property type="match status" value="1"/>
</dbReference>
<accession>A0AAD4K5T2</accession>
<comment type="caution">
    <text evidence="2">The sequence shown here is derived from an EMBL/GenBank/DDBJ whole genome shotgun (WGS) entry which is preliminary data.</text>
</comment>
<evidence type="ECO:0000313" key="3">
    <source>
        <dbReference type="Proteomes" id="UP001200034"/>
    </source>
</evidence>
<evidence type="ECO:0000313" key="2">
    <source>
        <dbReference type="EMBL" id="KAH8377953.1"/>
    </source>
</evidence>
<dbReference type="AlphaFoldDB" id="A0AAD4K5T2"/>
<evidence type="ECO:0000256" key="1">
    <source>
        <dbReference type="SAM" id="Phobius"/>
    </source>
</evidence>
<dbReference type="Proteomes" id="UP001200034">
    <property type="component" value="Unassembled WGS sequence"/>
</dbReference>
<evidence type="ECO:0008006" key="4">
    <source>
        <dbReference type="Google" id="ProtNLM"/>
    </source>
</evidence>